<gene>
    <name evidence="6" type="primary">prmA</name>
    <name evidence="7" type="ORF">EQM13_11445</name>
</gene>
<dbReference type="GO" id="GO:0032259">
    <property type="term" value="P:methylation"/>
    <property type="evidence" value="ECO:0007669"/>
    <property type="project" value="UniProtKB-KW"/>
</dbReference>
<dbReference type="InterPro" id="IPR029063">
    <property type="entry name" value="SAM-dependent_MTases_sf"/>
</dbReference>
<keyword evidence="8" id="KW-1185">Reference proteome</keyword>
<dbReference type="Proteomes" id="UP000287969">
    <property type="component" value="Chromosome"/>
</dbReference>
<dbReference type="EMBL" id="CP035282">
    <property type="protein sequence ID" value="QAT63452.1"/>
    <property type="molecule type" value="Genomic_DNA"/>
</dbReference>
<dbReference type="InterPro" id="IPR050078">
    <property type="entry name" value="Ribosomal_L11_MeTrfase_PrmA"/>
</dbReference>
<feature type="binding site" evidence="6">
    <location>
        <position position="205"/>
    </location>
    <ligand>
        <name>S-adenosyl-L-methionine</name>
        <dbReference type="ChEBI" id="CHEBI:59789"/>
    </ligand>
</feature>
<evidence type="ECO:0000313" key="8">
    <source>
        <dbReference type="Proteomes" id="UP000287969"/>
    </source>
</evidence>
<evidence type="ECO:0000313" key="7">
    <source>
        <dbReference type="EMBL" id="QAT63452.1"/>
    </source>
</evidence>
<keyword evidence="7" id="KW-0689">Ribosomal protein</keyword>
<feature type="binding site" evidence="6">
    <location>
        <position position="183"/>
    </location>
    <ligand>
        <name>S-adenosyl-L-methionine</name>
        <dbReference type="ChEBI" id="CHEBI:59789"/>
    </ligand>
</feature>
<keyword evidence="4 6" id="KW-0808">Transferase</keyword>
<dbReference type="CDD" id="cd02440">
    <property type="entry name" value="AdoMet_MTases"/>
    <property type="match status" value="1"/>
</dbReference>
<dbReference type="EC" id="2.1.1.-" evidence="6"/>
<proteinExistence type="inferred from homology"/>
<keyword evidence="5 6" id="KW-0949">S-adenosyl-L-methionine</keyword>
<keyword evidence="2 6" id="KW-0963">Cytoplasm</keyword>
<dbReference type="SUPFAM" id="SSF53335">
    <property type="entry name" value="S-adenosyl-L-methionine-dependent methyltransferases"/>
    <property type="match status" value="1"/>
</dbReference>
<dbReference type="HAMAP" id="MF_00735">
    <property type="entry name" value="Methyltr_PrmA"/>
    <property type="match status" value="1"/>
</dbReference>
<evidence type="ECO:0000256" key="5">
    <source>
        <dbReference type="ARBA" id="ARBA00022691"/>
    </source>
</evidence>
<feature type="binding site" evidence="6">
    <location>
        <position position="248"/>
    </location>
    <ligand>
        <name>S-adenosyl-L-methionine</name>
        <dbReference type="ChEBI" id="CHEBI:59789"/>
    </ligand>
</feature>
<dbReference type="AlphaFoldDB" id="A0A410QHL3"/>
<comment type="function">
    <text evidence="6">Methylates ribosomal protein L11.</text>
</comment>
<reference evidence="8" key="1">
    <citation type="submission" date="2019-01" db="EMBL/GenBank/DDBJ databases">
        <title>Draft genomes of a novel of Sporanaerobacter strains.</title>
        <authorList>
            <person name="Ma S."/>
        </authorList>
    </citation>
    <scope>NUCLEOTIDE SEQUENCE [LARGE SCALE GENOMIC DNA]</scope>
    <source>
        <strain evidence="8">NJN-17</strain>
    </source>
</reference>
<dbReference type="GO" id="GO:0005840">
    <property type="term" value="C:ribosome"/>
    <property type="evidence" value="ECO:0007669"/>
    <property type="project" value="UniProtKB-KW"/>
</dbReference>
<sequence length="318" mass="35726">MKWTEVQIKTTTEAQEAVSNILYDLGVGGLSIEDPQDVLDFMKSDEDWDYIDPSLIKDDFEGVIIKGYFPESEDLIDKIELIRQNIEKIPQYNSDKILGEMTVTEVYEKDWEDAWKKYYKPKKIGEKIVIKPTWEEYKKQGHDIVVEMDPGMAFGTGTHETTIMCVKMLEKHIKKDCKVFDIGCGSGILSIVSAKLGASKVIGVDLDEVSIESSNNNILLNNVENIVEIKKGNLLDGINGNADIIVANIVAEVVVTLSETIKDYLSKDGIFVASGIIGEKMEYVEKNFKKNGLEIIETEKTNDWICIAAKIGKDEIIE</sequence>
<keyword evidence="3 6" id="KW-0489">Methyltransferase</keyword>
<name>A0A410QHL3_9FIRM</name>
<evidence type="ECO:0000256" key="1">
    <source>
        <dbReference type="ARBA" id="ARBA00009741"/>
    </source>
</evidence>
<dbReference type="OrthoDB" id="9785995at2"/>
<comment type="catalytic activity">
    <reaction evidence="6">
        <text>L-lysyl-[protein] + 3 S-adenosyl-L-methionine = N(6),N(6),N(6)-trimethyl-L-lysyl-[protein] + 3 S-adenosyl-L-homocysteine + 3 H(+)</text>
        <dbReference type="Rhea" id="RHEA:54192"/>
        <dbReference type="Rhea" id="RHEA-COMP:9752"/>
        <dbReference type="Rhea" id="RHEA-COMP:13826"/>
        <dbReference type="ChEBI" id="CHEBI:15378"/>
        <dbReference type="ChEBI" id="CHEBI:29969"/>
        <dbReference type="ChEBI" id="CHEBI:57856"/>
        <dbReference type="ChEBI" id="CHEBI:59789"/>
        <dbReference type="ChEBI" id="CHEBI:61961"/>
    </reaction>
</comment>
<dbReference type="PANTHER" id="PTHR43648">
    <property type="entry name" value="ELECTRON TRANSFER FLAVOPROTEIN BETA SUBUNIT LYSINE METHYLTRANSFERASE"/>
    <property type="match status" value="1"/>
</dbReference>
<comment type="similarity">
    <text evidence="1 6">Belongs to the methyltransferase superfamily. PrmA family.</text>
</comment>
<evidence type="ECO:0000256" key="2">
    <source>
        <dbReference type="ARBA" id="ARBA00022490"/>
    </source>
</evidence>
<accession>A0A410QHL3</accession>
<dbReference type="NCBIfam" id="TIGR00406">
    <property type="entry name" value="prmA"/>
    <property type="match status" value="1"/>
</dbReference>
<feature type="binding site" evidence="6">
    <location>
        <position position="162"/>
    </location>
    <ligand>
        <name>S-adenosyl-L-methionine</name>
        <dbReference type="ChEBI" id="CHEBI:59789"/>
    </ligand>
</feature>
<dbReference type="InterPro" id="IPR004498">
    <property type="entry name" value="Ribosomal_PrmA_MeTrfase"/>
</dbReference>
<dbReference type="PANTHER" id="PTHR43648:SF1">
    <property type="entry name" value="ELECTRON TRANSFER FLAVOPROTEIN BETA SUBUNIT LYSINE METHYLTRANSFERASE"/>
    <property type="match status" value="1"/>
</dbReference>
<dbReference type="GO" id="GO:0016279">
    <property type="term" value="F:protein-lysine N-methyltransferase activity"/>
    <property type="evidence" value="ECO:0007669"/>
    <property type="project" value="RHEA"/>
</dbReference>
<organism evidence="7 8">
    <name type="scientific">Acidilutibacter cellobiosedens</name>
    <dbReference type="NCBI Taxonomy" id="2507161"/>
    <lineage>
        <taxon>Bacteria</taxon>
        <taxon>Bacillati</taxon>
        <taxon>Bacillota</taxon>
        <taxon>Tissierellia</taxon>
        <taxon>Tissierellales</taxon>
        <taxon>Acidilutibacteraceae</taxon>
        <taxon>Acidilutibacter</taxon>
    </lineage>
</organism>
<comment type="subcellular location">
    <subcellularLocation>
        <location evidence="6">Cytoplasm</location>
    </subcellularLocation>
</comment>
<keyword evidence="7" id="KW-0687">Ribonucleoprotein</keyword>
<evidence type="ECO:0000256" key="4">
    <source>
        <dbReference type="ARBA" id="ARBA00022679"/>
    </source>
</evidence>
<protein>
    <recommendedName>
        <fullName evidence="6">Ribosomal protein L11 methyltransferase</fullName>
        <shortName evidence="6">L11 Mtase</shortName>
        <ecNumber evidence="6">2.1.1.-</ecNumber>
    </recommendedName>
</protein>
<dbReference type="GO" id="GO:0005737">
    <property type="term" value="C:cytoplasm"/>
    <property type="evidence" value="ECO:0007669"/>
    <property type="project" value="UniProtKB-SubCell"/>
</dbReference>
<evidence type="ECO:0000256" key="6">
    <source>
        <dbReference type="HAMAP-Rule" id="MF_00735"/>
    </source>
</evidence>
<dbReference type="PIRSF" id="PIRSF000401">
    <property type="entry name" value="RPL11_MTase"/>
    <property type="match status" value="1"/>
</dbReference>
<dbReference type="KEGG" id="spoa:EQM13_11445"/>
<dbReference type="Pfam" id="PF06325">
    <property type="entry name" value="PrmA"/>
    <property type="match status" value="1"/>
</dbReference>
<dbReference type="Gene3D" id="3.40.50.150">
    <property type="entry name" value="Vaccinia Virus protein VP39"/>
    <property type="match status" value="1"/>
</dbReference>
<evidence type="ECO:0000256" key="3">
    <source>
        <dbReference type="ARBA" id="ARBA00022603"/>
    </source>
</evidence>